<accession>A6HQR0</accession>
<dbReference type="EMBL" id="CH473950">
    <property type="protein sequence ID" value="EDM16512.1"/>
    <property type="molecule type" value="Genomic_DNA"/>
</dbReference>
<dbReference type="Proteomes" id="UP000234681">
    <property type="component" value="Chromosome 7"/>
</dbReference>
<reference evidence="1 2" key="1">
    <citation type="submission" date="2005-09" db="EMBL/GenBank/DDBJ databases">
        <authorList>
            <person name="Mural R.J."/>
            <person name="Li P.W."/>
            <person name="Adams M.D."/>
            <person name="Amanatides P.G."/>
            <person name="Baden-Tillson H."/>
            <person name="Barnstead M."/>
            <person name="Chin S.H."/>
            <person name="Dew I."/>
            <person name="Evans C.A."/>
            <person name="Ferriera S."/>
            <person name="Flanigan M."/>
            <person name="Fosler C."/>
            <person name="Glodek A."/>
            <person name="Gu Z."/>
            <person name="Holt R.A."/>
            <person name="Jennings D."/>
            <person name="Kraft C.L."/>
            <person name="Lu F."/>
            <person name="Nguyen T."/>
            <person name="Nusskern D.R."/>
            <person name="Pfannkoch C.M."/>
            <person name="Sitter C."/>
            <person name="Sutton G.G."/>
            <person name="Venter J.C."/>
            <person name="Wang Z."/>
            <person name="Woodage T."/>
            <person name="Zheng X.H."/>
            <person name="Zhong F."/>
        </authorList>
    </citation>
    <scope>NUCLEOTIDE SEQUENCE [LARGE SCALE GENOMIC DNA]</scope>
    <source>
        <strain>BN</strain>
        <strain evidence="2">Sprague-Dawley</strain>
    </source>
</reference>
<evidence type="ECO:0000313" key="1">
    <source>
        <dbReference type="EMBL" id="EDM16512.1"/>
    </source>
</evidence>
<proteinExistence type="predicted"/>
<sequence length="129" mass="13963">MKAGPSHPMAPVLMSMPTQDVLLVVEKDNAIHSTSPLVSFLLSLPTSPNPCSKPYPLAHPEVCPHTQPYCCGPGLTALHVDSYEEAQLSSISSPSPTELPKEPICELHWSMALSGFWLPPTIVSSLPWH</sequence>
<organism evidence="1 2">
    <name type="scientific">Rattus norvegicus</name>
    <name type="common">Rat</name>
    <dbReference type="NCBI Taxonomy" id="10116"/>
    <lineage>
        <taxon>Eukaryota</taxon>
        <taxon>Metazoa</taxon>
        <taxon>Chordata</taxon>
        <taxon>Craniata</taxon>
        <taxon>Vertebrata</taxon>
        <taxon>Euteleostomi</taxon>
        <taxon>Mammalia</taxon>
        <taxon>Eutheria</taxon>
        <taxon>Euarchontoglires</taxon>
        <taxon>Glires</taxon>
        <taxon>Rodentia</taxon>
        <taxon>Myomorpha</taxon>
        <taxon>Muroidea</taxon>
        <taxon>Muridae</taxon>
        <taxon>Murinae</taxon>
        <taxon>Rattus</taxon>
    </lineage>
</organism>
<name>A6HQR0_RAT</name>
<evidence type="ECO:0000313" key="2">
    <source>
        <dbReference type="Proteomes" id="UP000234681"/>
    </source>
</evidence>
<gene>
    <name evidence="1" type="ORF">rCG_63700</name>
</gene>
<dbReference type="AlphaFoldDB" id="A6HQR0"/>
<protein>
    <submittedName>
        <fullName evidence="1">RCG63700</fullName>
    </submittedName>
</protein>